<evidence type="ECO:0000256" key="5">
    <source>
        <dbReference type="SAM" id="MobiDB-lite"/>
    </source>
</evidence>
<keyword evidence="4 6" id="KW-0472">Membrane</keyword>
<keyword evidence="8" id="KW-1185">Reference proteome</keyword>
<evidence type="ECO:0000256" key="1">
    <source>
        <dbReference type="ARBA" id="ARBA00004651"/>
    </source>
</evidence>
<name>A0A5N7ARI8_9EURO</name>
<protein>
    <recommendedName>
        <fullName evidence="9">Cora-like Mg2+ transporter protein-domain-containing protein</fullName>
    </recommendedName>
</protein>
<comment type="subcellular location">
    <subcellularLocation>
        <location evidence="1">Cell membrane</location>
        <topology evidence="1">Multi-pass membrane protein</topology>
    </subcellularLocation>
</comment>
<dbReference type="InterPro" id="IPR045863">
    <property type="entry name" value="CorA_TM1_TM2"/>
</dbReference>
<feature type="region of interest" description="Disordered" evidence="5">
    <location>
        <begin position="688"/>
        <end position="745"/>
    </location>
</feature>
<dbReference type="GO" id="GO:0000287">
    <property type="term" value="F:magnesium ion binding"/>
    <property type="evidence" value="ECO:0007669"/>
    <property type="project" value="TreeGrafter"/>
</dbReference>
<keyword evidence="3 6" id="KW-1133">Transmembrane helix</keyword>
<evidence type="ECO:0008006" key="9">
    <source>
        <dbReference type="Google" id="ProtNLM"/>
    </source>
</evidence>
<evidence type="ECO:0000256" key="2">
    <source>
        <dbReference type="ARBA" id="ARBA00022692"/>
    </source>
</evidence>
<dbReference type="PANTHER" id="PTHR46494:SF1">
    <property type="entry name" value="CORA FAMILY METAL ION TRANSPORTER (EUROFUNG)"/>
    <property type="match status" value="1"/>
</dbReference>
<evidence type="ECO:0000256" key="3">
    <source>
        <dbReference type="ARBA" id="ARBA00022989"/>
    </source>
</evidence>
<dbReference type="AlphaFoldDB" id="A0A5N7ARI8"/>
<feature type="compositionally biased region" description="Acidic residues" evidence="5">
    <location>
        <begin position="904"/>
        <end position="916"/>
    </location>
</feature>
<evidence type="ECO:0000313" key="8">
    <source>
        <dbReference type="Proteomes" id="UP000326198"/>
    </source>
</evidence>
<dbReference type="SUPFAM" id="SSF144083">
    <property type="entry name" value="Magnesium transport protein CorA, transmembrane region"/>
    <property type="match status" value="1"/>
</dbReference>
<dbReference type="EMBL" id="ML736357">
    <property type="protein sequence ID" value="KAE8372474.1"/>
    <property type="molecule type" value="Genomic_DNA"/>
</dbReference>
<keyword evidence="2 6" id="KW-0812">Transmembrane</keyword>
<dbReference type="GO" id="GO:0015087">
    <property type="term" value="F:cobalt ion transmembrane transporter activity"/>
    <property type="evidence" value="ECO:0007669"/>
    <property type="project" value="TreeGrafter"/>
</dbReference>
<dbReference type="GO" id="GO:0015095">
    <property type="term" value="F:magnesium ion transmembrane transporter activity"/>
    <property type="evidence" value="ECO:0007669"/>
    <property type="project" value="TreeGrafter"/>
</dbReference>
<feature type="compositionally biased region" description="Basic and acidic residues" evidence="5">
    <location>
        <begin position="894"/>
        <end position="903"/>
    </location>
</feature>
<dbReference type="GO" id="GO:0005886">
    <property type="term" value="C:plasma membrane"/>
    <property type="evidence" value="ECO:0007669"/>
    <property type="project" value="UniProtKB-SubCell"/>
</dbReference>
<dbReference type="Gene3D" id="1.20.58.340">
    <property type="entry name" value="Magnesium transport protein CorA, transmembrane region"/>
    <property type="match status" value="1"/>
</dbReference>
<evidence type="ECO:0000313" key="7">
    <source>
        <dbReference type="EMBL" id="KAE8372474.1"/>
    </source>
</evidence>
<accession>A0A5N7ARI8</accession>
<dbReference type="GO" id="GO:0050897">
    <property type="term" value="F:cobalt ion binding"/>
    <property type="evidence" value="ECO:0007669"/>
    <property type="project" value="TreeGrafter"/>
</dbReference>
<dbReference type="OrthoDB" id="5430750at2759"/>
<feature type="transmembrane region" description="Helical" evidence="6">
    <location>
        <begin position="1024"/>
        <end position="1044"/>
    </location>
</feature>
<organism evidence="7 8">
    <name type="scientific">Aspergillus bertholletiae</name>
    <dbReference type="NCBI Taxonomy" id="1226010"/>
    <lineage>
        <taxon>Eukaryota</taxon>
        <taxon>Fungi</taxon>
        <taxon>Dikarya</taxon>
        <taxon>Ascomycota</taxon>
        <taxon>Pezizomycotina</taxon>
        <taxon>Eurotiomycetes</taxon>
        <taxon>Eurotiomycetidae</taxon>
        <taxon>Eurotiales</taxon>
        <taxon>Aspergillaceae</taxon>
        <taxon>Aspergillus</taxon>
        <taxon>Aspergillus subgen. Circumdati</taxon>
    </lineage>
</organism>
<dbReference type="InterPro" id="IPR002523">
    <property type="entry name" value="MgTranspt_CorA/ZnTranspt_ZntB"/>
</dbReference>
<evidence type="ECO:0000256" key="6">
    <source>
        <dbReference type="SAM" id="Phobius"/>
    </source>
</evidence>
<feature type="compositionally biased region" description="Basic residues" evidence="5">
    <location>
        <begin position="724"/>
        <end position="733"/>
    </location>
</feature>
<feature type="compositionally biased region" description="Basic and acidic residues" evidence="5">
    <location>
        <begin position="708"/>
        <end position="720"/>
    </location>
</feature>
<feature type="transmembrane region" description="Helical" evidence="6">
    <location>
        <begin position="984"/>
        <end position="1004"/>
    </location>
</feature>
<proteinExistence type="predicted"/>
<dbReference type="Proteomes" id="UP000326198">
    <property type="component" value="Unassembled WGS sequence"/>
</dbReference>
<dbReference type="PANTHER" id="PTHR46494">
    <property type="entry name" value="CORA FAMILY METAL ION TRANSPORTER (EUROFUNG)"/>
    <property type="match status" value="1"/>
</dbReference>
<sequence length="1057" mass="120272">MRGVWNRARRTTGWGDDFVLPKDSAPQKTLFAALQQTVFSVEAATQGHSGLDGEERVLLGIKNISTTSEAPEAGFLRWMHISHKGLEFEVFLRRALEAVKAGKQEEAVVISQFLDRILPLVEKSSFQGKRFIPSHYSTTMQLQGDSEKAKVNFIAVPYFLVGTAFQRPKVHSSKVHWVQPLVQSAYHLDSSISRENQQAIRRLHGNMTEFLHVPQLWILTIGDKFIATCSPTPIFSDQRSLITTCTLGRDVFPATIRVTMSTGFTFCLNRDQCSVWFEFLYRVSFMVEECLDDQVDHQCYTYTLQNDGSVIDGRQWPLILKSHNYSEPLCVLMSHRAPPSSGFPATIPLEGKYKWNSPKDDSSKYVRADTEVLDQRTLDEYKLPYYWDATKRGVVRKTIVVAQELTELDQKIIYDHTKRLREMENFYSSAERSSCNDNPYYLPPRIVLDAAKSMNGGVQDTSTFTAEKEKRPLFKWLVKHDAQDTASLAGTFDPVSRSYKDTTRSVKGCEVTPGDGPTPTQWLKLLMAHMHYEILFGVDFQSAKKYNALALKTKSDVEGELNSLYNSHQTNRHMVALGWSFVRHLSHILDSFIGHDYDCIIKAKVWAAAHAVIQTFQPRFIDALFSFRCDIVSIPLYKINDKIQGLRDGLSGADRFYIPRSMTKAFIEIVLLLVDASDEATRLMQATEDTVNDKTSDSHSNVPQDGNRSVEPRERMKEVSRSPSRLRGRSRRANRSEDRYDCDSCSPVSRDRFRMRSRESSRRRTPITFSTELAHRMDQIFVYLDDIQDECCAMFRPEGIVESSISHGIDCGKAIALAMESAFKGHSTSESLPILDVEEVYRTYTSHLQLKARNAPSKSLLVDMNLLREELEIVTKNVSSQLAVMTDLYKSSDYEKTHTSENRDDSDDSYDSDTSTEESGGVISGIFSNDKMINMSTRTTLRRIQAELEERLDIFQELTKRVDRLEIQICQRVEIIEEDHGKAVLVFSIVSTIFLPLSFVTSYLGMNTSDIRDMEPSQALFWEVAVPFTIAVVAVVLTVAYNVNRILPWISRGRAFP</sequence>
<dbReference type="Pfam" id="PF01544">
    <property type="entry name" value="CorA"/>
    <property type="match status" value="1"/>
</dbReference>
<feature type="region of interest" description="Disordered" evidence="5">
    <location>
        <begin position="894"/>
        <end position="923"/>
    </location>
</feature>
<feature type="compositionally biased region" description="Polar residues" evidence="5">
    <location>
        <begin position="698"/>
        <end position="707"/>
    </location>
</feature>
<gene>
    <name evidence="7" type="ORF">BDV26DRAFT_98978</name>
</gene>
<reference evidence="7 8" key="1">
    <citation type="submission" date="2019-04" db="EMBL/GenBank/DDBJ databases">
        <title>Friends and foes A comparative genomics studyof 23 Aspergillus species from section Flavi.</title>
        <authorList>
            <consortium name="DOE Joint Genome Institute"/>
            <person name="Kjaerbolling I."/>
            <person name="Vesth T."/>
            <person name="Frisvad J.C."/>
            <person name="Nybo J.L."/>
            <person name="Theobald S."/>
            <person name="Kildgaard S."/>
            <person name="Isbrandt T."/>
            <person name="Kuo A."/>
            <person name="Sato A."/>
            <person name="Lyhne E.K."/>
            <person name="Kogle M.E."/>
            <person name="Wiebenga A."/>
            <person name="Kun R.S."/>
            <person name="Lubbers R.J."/>
            <person name="Makela M.R."/>
            <person name="Barry K."/>
            <person name="Chovatia M."/>
            <person name="Clum A."/>
            <person name="Daum C."/>
            <person name="Haridas S."/>
            <person name="He G."/>
            <person name="LaButti K."/>
            <person name="Lipzen A."/>
            <person name="Mondo S."/>
            <person name="Riley R."/>
            <person name="Salamov A."/>
            <person name="Simmons B.A."/>
            <person name="Magnuson J.K."/>
            <person name="Henrissat B."/>
            <person name="Mortensen U.H."/>
            <person name="Larsen T.O."/>
            <person name="Devries R.P."/>
            <person name="Grigoriev I.V."/>
            <person name="Machida M."/>
            <person name="Baker S.E."/>
            <person name="Andersen M.R."/>
        </authorList>
    </citation>
    <scope>NUCLEOTIDE SEQUENCE [LARGE SCALE GENOMIC DNA]</scope>
    <source>
        <strain evidence="7 8">IBT 29228</strain>
    </source>
</reference>
<evidence type="ECO:0000256" key="4">
    <source>
        <dbReference type="ARBA" id="ARBA00023136"/>
    </source>
</evidence>